<accession>A0A811L7W5</accession>
<dbReference type="Proteomes" id="UP000614601">
    <property type="component" value="Unassembled WGS sequence"/>
</dbReference>
<sequence>MERAMLGLTLMDEVRSRRIRARTKLKDVVGVEMTLKWKMAAKIARAGTERLDCKILKWKTKRKRKIRKPRMRWDDEFVQICGRDRLNGCGNGTGWNTALVTFIGK</sequence>
<name>A0A811L7W5_9BILA</name>
<keyword evidence="2" id="KW-1185">Reference proteome</keyword>
<reference evidence="1" key="1">
    <citation type="submission" date="2020-09" db="EMBL/GenBank/DDBJ databases">
        <authorList>
            <person name="Kikuchi T."/>
        </authorList>
    </citation>
    <scope>NUCLEOTIDE SEQUENCE</scope>
    <source>
        <strain evidence="1">SH1</strain>
    </source>
</reference>
<dbReference type="AlphaFoldDB" id="A0A811L7W5"/>
<dbReference type="EMBL" id="CAJFDH010000005">
    <property type="protein sequence ID" value="CAD5223616.1"/>
    <property type="molecule type" value="Genomic_DNA"/>
</dbReference>
<organism evidence="1 2">
    <name type="scientific">Bursaphelenchus okinawaensis</name>
    <dbReference type="NCBI Taxonomy" id="465554"/>
    <lineage>
        <taxon>Eukaryota</taxon>
        <taxon>Metazoa</taxon>
        <taxon>Ecdysozoa</taxon>
        <taxon>Nematoda</taxon>
        <taxon>Chromadorea</taxon>
        <taxon>Rhabditida</taxon>
        <taxon>Tylenchina</taxon>
        <taxon>Tylenchomorpha</taxon>
        <taxon>Aphelenchoidea</taxon>
        <taxon>Aphelenchoididae</taxon>
        <taxon>Bursaphelenchus</taxon>
    </lineage>
</organism>
<evidence type="ECO:0000313" key="1">
    <source>
        <dbReference type="EMBL" id="CAD5223616.1"/>
    </source>
</evidence>
<dbReference type="Proteomes" id="UP000783686">
    <property type="component" value="Unassembled WGS sequence"/>
</dbReference>
<dbReference type="OrthoDB" id="407509at2759"/>
<gene>
    <name evidence="1" type="ORF">BOKJ2_LOCUS10386</name>
</gene>
<dbReference type="EMBL" id="CAJFCW020000005">
    <property type="protein sequence ID" value="CAG9118321.1"/>
    <property type="molecule type" value="Genomic_DNA"/>
</dbReference>
<comment type="caution">
    <text evidence="1">The sequence shown here is derived from an EMBL/GenBank/DDBJ whole genome shotgun (WGS) entry which is preliminary data.</text>
</comment>
<protein>
    <submittedName>
        <fullName evidence="1">Uncharacterized protein</fullName>
    </submittedName>
</protein>
<evidence type="ECO:0000313" key="2">
    <source>
        <dbReference type="Proteomes" id="UP000614601"/>
    </source>
</evidence>
<proteinExistence type="predicted"/>